<gene>
    <name evidence="2" type="ORF">GLAREA_00966</name>
</gene>
<evidence type="ECO:0000313" key="3">
    <source>
        <dbReference type="Proteomes" id="UP000016922"/>
    </source>
</evidence>
<sequence length="262" mass="30221">MPGELSYLPVETATGFESLSSNLPPAPVTSSFQEESFNLMGLPMELRFKIYHLSFFSPQILLIHQRNLSLNEPRGLRLPLGLQINREIRNEAIKHFTRWELSTDARIKIKNCPYIYINTTTDYLEIQRLSQWAFTNYAIDVVRALEPCIQLSKLSIIIQDNSTCDLETLLLVLQHRKGFRDVKRILHELQVAEVILLVRNTKNKDIVDVERQLKATLDQRQKDALFHTLQEESENLPEPVDDCFSGPVRIGNRVGVRLKRAV</sequence>
<proteinExistence type="predicted"/>
<feature type="domain" description="2EXR" evidence="1">
    <location>
        <begin position="42"/>
        <end position="124"/>
    </location>
</feature>
<protein>
    <recommendedName>
        <fullName evidence="1">2EXR domain-containing protein</fullName>
    </recommendedName>
</protein>
<name>S3DCW1_GLAL2</name>
<accession>S3DCW1</accession>
<dbReference type="GeneID" id="19460024"/>
<dbReference type="EMBL" id="KE145367">
    <property type="protein sequence ID" value="EPE29806.1"/>
    <property type="molecule type" value="Genomic_DNA"/>
</dbReference>
<organism evidence="2 3">
    <name type="scientific">Glarea lozoyensis (strain ATCC 20868 / MF5171)</name>
    <dbReference type="NCBI Taxonomy" id="1116229"/>
    <lineage>
        <taxon>Eukaryota</taxon>
        <taxon>Fungi</taxon>
        <taxon>Dikarya</taxon>
        <taxon>Ascomycota</taxon>
        <taxon>Pezizomycotina</taxon>
        <taxon>Leotiomycetes</taxon>
        <taxon>Helotiales</taxon>
        <taxon>Helotiaceae</taxon>
        <taxon>Glarea</taxon>
    </lineage>
</organism>
<dbReference type="InterPro" id="IPR045518">
    <property type="entry name" value="2EXR"/>
</dbReference>
<keyword evidence="3" id="KW-1185">Reference proteome</keyword>
<reference evidence="2 3" key="1">
    <citation type="journal article" date="2013" name="BMC Genomics">
        <title>Genomics-driven discovery of the pneumocandin biosynthetic gene cluster in the fungus Glarea lozoyensis.</title>
        <authorList>
            <person name="Chen L."/>
            <person name="Yue Q."/>
            <person name="Zhang X."/>
            <person name="Xiang M."/>
            <person name="Wang C."/>
            <person name="Li S."/>
            <person name="Che Y."/>
            <person name="Ortiz-Lopez F.J."/>
            <person name="Bills G.F."/>
            <person name="Liu X."/>
            <person name="An Z."/>
        </authorList>
    </citation>
    <scope>NUCLEOTIDE SEQUENCE [LARGE SCALE GENOMIC DNA]</scope>
    <source>
        <strain evidence="3">ATCC 20868 / MF5171</strain>
    </source>
</reference>
<evidence type="ECO:0000313" key="2">
    <source>
        <dbReference type="EMBL" id="EPE29806.1"/>
    </source>
</evidence>
<dbReference type="HOGENOM" id="CLU_1061923_0_0_1"/>
<dbReference type="Proteomes" id="UP000016922">
    <property type="component" value="Unassembled WGS sequence"/>
</dbReference>
<dbReference type="AlphaFoldDB" id="S3DCW1"/>
<dbReference type="Pfam" id="PF20150">
    <property type="entry name" value="2EXR"/>
    <property type="match status" value="1"/>
</dbReference>
<dbReference type="KEGG" id="glz:GLAREA_00966"/>
<evidence type="ECO:0000259" key="1">
    <source>
        <dbReference type="Pfam" id="PF20150"/>
    </source>
</evidence>
<dbReference type="RefSeq" id="XP_008083915.1">
    <property type="nucleotide sequence ID" value="XM_008085724.1"/>
</dbReference>